<evidence type="ECO:0000256" key="8">
    <source>
        <dbReference type="ARBA" id="ARBA00023306"/>
    </source>
</evidence>
<keyword evidence="6" id="KW-0498">Mitosis</keyword>
<evidence type="ECO:0000256" key="10">
    <source>
        <dbReference type="ARBA" id="ARBA00032585"/>
    </source>
</evidence>
<keyword evidence="4" id="KW-0963">Cytoplasm</keyword>
<keyword evidence="8" id="KW-0131">Cell cycle</keyword>
<evidence type="ECO:0000256" key="5">
    <source>
        <dbReference type="ARBA" id="ARBA00022618"/>
    </source>
</evidence>
<keyword evidence="5" id="KW-0132">Cell division</keyword>
<dbReference type="PANTHER" id="PTHR12955">
    <property type="entry name" value="SARCOMA ANTIGEN NY-SAR-95-RELATED"/>
    <property type="match status" value="1"/>
</dbReference>
<dbReference type="GO" id="GO:0051301">
    <property type="term" value="P:cell division"/>
    <property type="evidence" value="ECO:0007669"/>
    <property type="project" value="UniProtKB-KW"/>
</dbReference>
<organism evidence="13 14">
    <name type="scientific">Angiostrongylus cantonensis</name>
    <name type="common">Rat lungworm</name>
    <dbReference type="NCBI Taxonomy" id="6313"/>
    <lineage>
        <taxon>Eukaryota</taxon>
        <taxon>Metazoa</taxon>
        <taxon>Ecdysozoa</taxon>
        <taxon>Nematoda</taxon>
        <taxon>Chromadorea</taxon>
        <taxon>Rhabditida</taxon>
        <taxon>Rhabditina</taxon>
        <taxon>Rhabditomorpha</taxon>
        <taxon>Strongyloidea</taxon>
        <taxon>Metastrongylidae</taxon>
        <taxon>Angiostrongylus</taxon>
    </lineage>
</organism>
<dbReference type="AlphaFoldDB" id="A0A0K0DJ77"/>
<dbReference type="STRING" id="6313.A0A0K0DJ77"/>
<keyword evidence="13" id="KW-1185">Reference proteome</keyword>
<evidence type="ECO:0000256" key="12">
    <source>
        <dbReference type="ARBA" id="ARBA00065185"/>
    </source>
</evidence>
<comment type="subunit">
    <text evidence="12">Belongs to the multiprotein complex Integrator, at least composed of IntS1, IntS2, IntS3, IntS4, omd/IntS5, IntS6, defl/IntS7, IntS8, IntS9, IntS10, IntS11, IntS12, asun/IntS13, IntS14 and IntS15. The core complex associates with protein phosphatase 2A subunits mts/PP2A and Pp2A-29B, to form the Integrator-PP2A (INTAC) complex.</text>
</comment>
<dbReference type="Proteomes" id="UP000035642">
    <property type="component" value="Unassembled WGS sequence"/>
</dbReference>
<protein>
    <recommendedName>
        <fullName evidence="3">Protein asunder</fullName>
    </recommendedName>
    <alternativeName>
        <fullName evidence="10">Cell cycle regulator Mat89Bb</fullName>
    </alternativeName>
    <alternativeName>
        <fullName evidence="9">Set apart in position or space protein</fullName>
    </alternativeName>
</protein>
<name>A0A0K0DJ77_ANGCA</name>
<evidence type="ECO:0000256" key="3">
    <source>
        <dbReference type="ARBA" id="ARBA00020501"/>
    </source>
</evidence>
<reference evidence="13" key="1">
    <citation type="submission" date="2012-09" db="EMBL/GenBank/DDBJ databases">
        <authorList>
            <person name="Martin A.A."/>
        </authorList>
    </citation>
    <scope>NUCLEOTIDE SEQUENCE</scope>
</reference>
<dbReference type="InterPro" id="IPR019355">
    <property type="entry name" value="Cell_cycle_regulator_Mat89Bb"/>
</dbReference>
<proteinExistence type="inferred from homology"/>
<dbReference type="GO" id="GO:0007346">
    <property type="term" value="P:regulation of mitotic cell cycle"/>
    <property type="evidence" value="ECO:0007669"/>
    <property type="project" value="TreeGrafter"/>
</dbReference>
<evidence type="ECO:0000313" key="14">
    <source>
        <dbReference type="WBParaSite" id="ACAC_0001142901-mRNA-1"/>
    </source>
</evidence>
<dbReference type="Pfam" id="PF10221">
    <property type="entry name" value="Mat89Bb"/>
    <property type="match status" value="1"/>
</dbReference>
<dbReference type="GO" id="GO:0032039">
    <property type="term" value="C:integrator complex"/>
    <property type="evidence" value="ECO:0007669"/>
    <property type="project" value="TreeGrafter"/>
</dbReference>
<accession>A0A0K0DJ77</accession>
<keyword evidence="7" id="KW-0539">Nucleus</keyword>
<evidence type="ECO:0000256" key="7">
    <source>
        <dbReference type="ARBA" id="ARBA00023242"/>
    </source>
</evidence>
<evidence type="ECO:0000313" key="13">
    <source>
        <dbReference type="Proteomes" id="UP000035642"/>
    </source>
</evidence>
<dbReference type="PANTHER" id="PTHR12955:SF1">
    <property type="entry name" value="INTEGRATOR COMPLEX SUBUNIT 13"/>
    <property type="match status" value="1"/>
</dbReference>
<comment type="subcellular location">
    <subcellularLocation>
        <location evidence="2">Cytoplasm</location>
        <location evidence="2">Perinuclear region</location>
    </subcellularLocation>
    <subcellularLocation>
        <location evidence="1">Nucleus</location>
    </subcellularLocation>
</comment>
<reference evidence="14" key="2">
    <citation type="submission" date="2017-02" db="UniProtKB">
        <authorList>
            <consortium name="WormBaseParasite"/>
        </authorList>
    </citation>
    <scope>IDENTIFICATION</scope>
</reference>
<evidence type="ECO:0000256" key="4">
    <source>
        <dbReference type="ARBA" id="ARBA00022490"/>
    </source>
</evidence>
<dbReference type="WBParaSite" id="ACAC_0001142901-mRNA-1">
    <property type="protein sequence ID" value="ACAC_0001142901-mRNA-1"/>
    <property type="gene ID" value="ACAC_0001142901"/>
</dbReference>
<evidence type="ECO:0000256" key="1">
    <source>
        <dbReference type="ARBA" id="ARBA00004123"/>
    </source>
</evidence>
<evidence type="ECO:0000256" key="11">
    <source>
        <dbReference type="ARBA" id="ARBA00061603"/>
    </source>
</evidence>
<dbReference type="GO" id="GO:0048471">
    <property type="term" value="C:perinuclear region of cytoplasm"/>
    <property type="evidence" value="ECO:0007669"/>
    <property type="project" value="UniProtKB-SubCell"/>
</dbReference>
<evidence type="ECO:0000256" key="6">
    <source>
        <dbReference type="ARBA" id="ARBA00022776"/>
    </source>
</evidence>
<comment type="similarity">
    <text evidence="11">Belongs to the Integrator subunit 13 family.</text>
</comment>
<sequence>MSTPDVLDSQDVREKTKLKRAANLRISDFISLIKECTLRIPNESEKQTSMTPSNILCAQPRQHLLRLTRYWPLRSDQCFIYNIPKRFDTLFTIIRQPQLSTVDADKCRQVIHQLTTLRDSKERLTETWVDTILLRDGTDRLLPVAEMDIAQVTHKTPNIFQLFAQLTGLERMAKVLTSDVVLTDRTRRLAKPCFIALGRTQLHEVSKTLNLYDYLMEKEERHHRTHWVDFVGRVKAGNRPAHLYPNLEATATTAKQD</sequence>
<evidence type="ECO:0000256" key="9">
    <source>
        <dbReference type="ARBA" id="ARBA00030658"/>
    </source>
</evidence>
<dbReference type="GO" id="GO:0051642">
    <property type="term" value="P:centrosome localization"/>
    <property type="evidence" value="ECO:0007669"/>
    <property type="project" value="TreeGrafter"/>
</dbReference>
<evidence type="ECO:0000256" key="2">
    <source>
        <dbReference type="ARBA" id="ARBA00004556"/>
    </source>
</evidence>